<evidence type="ECO:0000256" key="3">
    <source>
        <dbReference type="ARBA" id="ARBA00022816"/>
    </source>
</evidence>
<protein>
    <submittedName>
        <fullName evidence="13">TFIIS N-terminal domain-containing protein</fullName>
    </submittedName>
</protein>
<feature type="region of interest" description="Disordered" evidence="10">
    <location>
        <begin position="1"/>
        <end position="23"/>
    </location>
</feature>
<proteinExistence type="inferred from homology"/>
<evidence type="ECO:0000256" key="8">
    <source>
        <dbReference type="ARBA" id="ARBA00037992"/>
    </source>
</evidence>
<evidence type="ECO:0000256" key="2">
    <source>
        <dbReference type="ARBA" id="ARBA00022664"/>
    </source>
</evidence>
<dbReference type="GO" id="GO:0006397">
    <property type="term" value="P:mRNA processing"/>
    <property type="evidence" value="ECO:0007669"/>
    <property type="project" value="UniProtKB-KW"/>
</dbReference>
<evidence type="ECO:0000313" key="12">
    <source>
        <dbReference type="Proteomes" id="UP000887566"/>
    </source>
</evidence>
<organism evidence="12 13">
    <name type="scientific">Plectus sambesii</name>
    <dbReference type="NCBI Taxonomy" id="2011161"/>
    <lineage>
        <taxon>Eukaryota</taxon>
        <taxon>Metazoa</taxon>
        <taxon>Ecdysozoa</taxon>
        <taxon>Nematoda</taxon>
        <taxon>Chromadorea</taxon>
        <taxon>Plectida</taxon>
        <taxon>Plectina</taxon>
        <taxon>Plectoidea</taxon>
        <taxon>Plectidae</taxon>
        <taxon>Plectus</taxon>
    </lineage>
</organism>
<evidence type="ECO:0000256" key="6">
    <source>
        <dbReference type="ARBA" id="ARBA00023187"/>
    </source>
</evidence>
<dbReference type="Proteomes" id="UP000887566">
    <property type="component" value="Unplaced"/>
</dbReference>
<dbReference type="Pfam" id="PF08711">
    <property type="entry name" value="Med26"/>
    <property type="match status" value="1"/>
</dbReference>
<keyword evidence="7 9" id="KW-0539">Nucleus</keyword>
<feature type="region of interest" description="Disordered" evidence="10">
    <location>
        <begin position="178"/>
        <end position="287"/>
    </location>
</feature>
<keyword evidence="2" id="KW-0507">mRNA processing</keyword>
<keyword evidence="4" id="KW-0805">Transcription regulation</keyword>
<evidence type="ECO:0000256" key="1">
    <source>
        <dbReference type="ARBA" id="ARBA00022448"/>
    </source>
</evidence>
<evidence type="ECO:0000256" key="4">
    <source>
        <dbReference type="ARBA" id="ARBA00023015"/>
    </source>
</evidence>
<keyword evidence="12" id="KW-1185">Reference proteome</keyword>
<evidence type="ECO:0000259" key="11">
    <source>
        <dbReference type="PROSITE" id="PS51319"/>
    </source>
</evidence>
<evidence type="ECO:0000256" key="7">
    <source>
        <dbReference type="ARBA" id="ARBA00023242"/>
    </source>
</evidence>
<comment type="subcellular location">
    <subcellularLocation>
        <location evidence="9">Nucleus</location>
    </subcellularLocation>
</comment>
<dbReference type="GO" id="GO:0005634">
    <property type="term" value="C:nucleus"/>
    <property type="evidence" value="ECO:0007669"/>
    <property type="project" value="UniProtKB-SubCell"/>
</dbReference>
<feature type="compositionally biased region" description="Basic and acidic residues" evidence="10">
    <location>
        <begin position="191"/>
        <end position="202"/>
    </location>
</feature>
<evidence type="ECO:0000313" key="13">
    <source>
        <dbReference type="WBParaSite" id="PSAMB.scaffold2171size24871.g16753.t1"/>
    </source>
</evidence>
<dbReference type="WBParaSite" id="PSAMB.scaffold2171size24871.g16753.t1">
    <property type="protein sequence ID" value="PSAMB.scaffold2171size24871.g16753.t1"/>
    <property type="gene ID" value="PSAMB.scaffold2171size24871.g16753"/>
</dbReference>
<dbReference type="Gene3D" id="1.20.930.10">
    <property type="entry name" value="Conserved domain common to transcription factors TFIIS, elongin A, CRSP70"/>
    <property type="match status" value="1"/>
</dbReference>
<name>A0A914VLL3_9BILA</name>
<dbReference type="InterPro" id="IPR051037">
    <property type="entry name" value="RNAPII_TF_IWS1"/>
</dbReference>
<evidence type="ECO:0000256" key="10">
    <source>
        <dbReference type="SAM" id="MobiDB-lite"/>
    </source>
</evidence>
<keyword evidence="1" id="KW-0813">Transport</keyword>
<evidence type="ECO:0000256" key="5">
    <source>
        <dbReference type="ARBA" id="ARBA00023163"/>
    </source>
</evidence>
<evidence type="ECO:0000256" key="9">
    <source>
        <dbReference type="PROSITE-ProRule" id="PRU00649"/>
    </source>
</evidence>
<keyword evidence="3" id="KW-0509">mRNA transport</keyword>
<dbReference type="PANTHER" id="PTHR46010">
    <property type="entry name" value="PROTEIN IWS1 HOMOLOG"/>
    <property type="match status" value="1"/>
</dbReference>
<dbReference type="InterPro" id="IPR017923">
    <property type="entry name" value="TFIIS_N"/>
</dbReference>
<feature type="domain" description="TFIIS N-terminal" evidence="11">
    <location>
        <begin position="85"/>
        <end position="163"/>
    </location>
</feature>
<comment type="similarity">
    <text evidence="8">Belongs to the IWS1 family.</text>
</comment>
<keyword evidence="5" id="KW-0804">Transcription</keyword>
<dbReference type="GO" id="GO:0016973">
    <property type="term" value="P:poly(A)+ mRNA export from nucleus"/>
    <property type="evidence" value="ECO:0007669"/>
    <property type="project" value="TreeGrafter"/>
</dbReference>
<dbReference type="PROSITE" id="PS51319">
    <property type="entry name" value="TFIIS_N"/>
    <property type="match status" value="1"/>
</dbReference>
<dbReference type="GO" id="GO:0008380">
    <property type="term" value="P:RNA splicing"/>
    <property type="evidence" value="ECO:0007669"/>
    <property type="project" value="UniProtKB-KW"/>
</dbReference>
<sequence>MLRKKKEENKKHRKRRRDGSIDLLSDADDQIKEMIEAMKSAAKEDRHSNTERKPALQKRKMLPFVKSQLRKADLAEALIDNGIMSVVSEWLAPLPDKSLPALEVRTELLKMLQQYNRLEQSVLRQSGLGKAVMLLYKHPRETKENKQAAARLISEWARPIFQLDTDFRALSREERVQRDYEHMPQAKKRRLSVEDGRQKSTDTPEDEEAPSRPGDKGWIGRARVPRPSTKDYVVRPKPNVEGQFRGESGGRKASSRYDRKMRELKDRTKSQKVLHAVGISLEGRKMP</sequence>
<reference evidence="13" key="1">
    <citation type="submission" date="2022-11" db="UniProtKB">
        <authorList>
            <consortium name="WormBaseParasite"/>
        </authorList>
    </citation>
    <scope>IDENTIFICATION</scope>
</reference>
<feature type="compositionally biased region" description="Basic and acidic residues" evidence="10">
    <location>
        <begin position="255"/>
        <end position="269"/>
    </location>
</feature>
<dbReference type="AlphaFoldDB" id="A0A914VLL3"/>
<feature type="compositionally biased region" description="Basic and acidic residues" evidence="10">
    <location>
        <begin position="1"/>
        <end position="10"/>
    </location>
</feature>
<accession>A0A914VLL3</accession>
<dbReference type="InterPro" id="IPR035441">
    <property type="entry name" value="TFIIS/LEDGF_dom_sf"/>
</dbReference>
<keyword evidence="6" id="KW-0508">mRNA splicing</keyword>
<dbReference type="PANTHER" id="PTHR46010:SF1">
    <property type="entry name" value="PROTEIN IWS1 HOMOLOG"/>
    <property type="match status" value="1"/>
</dbReference>
<dbReference type="FunFam" id="1.20.930.10:FF:000001">
    <property type="entry name" value="IWS1, SUPT6H interacting protein"/>
    <property type="match status" value="1"/>
</dbReference>